<sequence length="46" mass="4937">MGRGKFKSSRNAMAEDFAAKLSPVLNTVGYIAATCKKKLPIHWAAG</sequence>
<accession>F0EW95</accession>
<organism evidence="1 2">
    <name type="scientific">Kingella denitrificans ATCC 33394</name>
    <dbReference type="NCBI Taxonomy" id="888741"/>
    <lineage>
        <taxon>Bacteria</taxon>
        <taxon>Pseudomonadati</taxon>
        <taxon>Pseudomonadota</taxon>
        <taxon>Betaproteobacteria</taxon>
        <taxon>Neisseriales</taxon>
        <taxon>Neisseriaceae</taxon>
        <taxon>Kingella</taxon>
    </lineage>
</organism>
<protein>
    <submittedName>
        <fullName evidence="1">Uncharacterized protein</fullName>
    </submittedName>
</protein>
<keyword evidence="2" id="KW-1185">Reference proteome</keyword>
<dbReference type="Proteomes" id="UP000004088">
    <property type="component" value="Unassembled WGS sequence"/>
</dbReference>
<gene>
    <name evidence="1" type="ORF">HMPREF9098_0129</name>
</gene>
<dbReference type="HOGENOM" id="CLU_3184706_0_0_4"/>
<reference evidence="1 2" key="1">
    <citation type="submission" date="2011-01" db="EMBL/GenBank/DDBJ databases">
        <authorList>
            <person name="Muzny D."/>
            <person name="Qin X."/>
            <person name="Deng J."/>
            <person name="Jiang H."/>
            <person name="Liu Y."/>
            <person name="Qu J."/>
            <person name="Song X.-Z."/>
            <person name="Zhang L."/>
            <person name="Thornton R."/>
            <person name="Coyle M."/>
            <person name="Francisco L."/>
            <person name="Jackson L."/>
            <person name="Javaid M."/>
            <person name="Korchina V."/>
            <person name="Kovar C."/>
            <person name="Mata R."/>
            <person name="Mathew T."/>
            <person name="Ngo R."/>
            <person name="Nguyen L."/>
            <person name="Nguyen N."/>
            <person name="Okwuonu G."/>
            <person name="Ongeri F."/>
            <person name="Pham C."/>
            <person name="Simmons D."/>
            <person name="Wilczek-Boney K."/>
            <person name="Hale W."/>
            <person name="Jakkamsetti A."/>
            <person name="Pham P."/>
            <person name="Ruth R."/>
            <person name="San Lucas F."/>
            <person name="Warren J."/>
            <person name="Zhang J."/>
            <person name="Zhao Z."/>
            <person name="Zhou C."/>
            <person name="Zhu D."/>
            <person name="Lee S."/>
            <person name="Bess C."/>
            <person name="Blankenburg K."/>
            <person name="Forbes L."/>
            <person name="Fu Q."/>
            <person name="Gubbala S."/>
            <person name="Hirani K."/>
            <person name="Jayaseelan J.C."/>
            <person name="Lara F."/>
            <person name="Munidasa M."/>
            <person name="Palculict T."/>
            <person name="Patil S."/>
            <person name="Pu L.-L."/>
            <person name="Saada N."/>
            <person name="Tang L."/>
            <person name="Weissenberger G."/>
            <person name="Zhu Y."/>
            <person name="Hemphill L."/>
            <person name="Shang Y."/>
            <person name="Youmans B."/>
            <person name="Ayvaz T."/>
            <person name="Ross M."/>
            <person name="Santibanez J."/>
            <person name="Aqrawi P."/>
            <person name="Gross S."/>
            <person name="Joshi V."/>
            <person name="Fowler G."/>
            <person name="Nazareth L."/>
            <person name="Reid J."/>
            <person name="Worley K."/>
            <person name="Petrosino J."/>
            <person name="Highlander S."/>
            <person name="Gibbs R."/>
        </authorList>
    </citation>
    <scope>NUCLEOTIDE SEQUENCE [LARGE SCALE GENOMIC DNA]</scope>
    <source>
        <strain evidence="1 2">ATCC 33394</strain>
    </source>
</reference>
<comment type="caution">
    <text evidence="1">The sequence shown here is derived from an EMBL/GenBank/DDBJ whole genome shotgun (WGS) entry which is preliminary data.</text>
</comment>
<dbReference type="EMBL" id="AEWV01000003">
    <property type="protein sequence ID" value="EGC18467.1"/>
    <property type="molecule type" value="Genomic_DNA"/>
</dbReference>
<dbReference type="AlphaFoldDB" id="F0EW95"/>
<evidence type="ECO:0000313" key="1">
    <source>
        <dbReference type="EMBL" id="EGC18467.1"/>
    </source>
</evidence>
<proteinExistence type="predicted"/>
<name>F0EW95_9NEIS</name>
<evidence type="ECO:0000313" key="2">
    <source>
        <dbReference type="Proteomes" id="UP000004088"/>
    </source>
</evidence>